<accession>A0A8H5FF19</accession>
<protein>
    <recommendedName>
        <fullName evidence="2">F-box domain-containing protein</fullName>
    </recommendedName>
</protein>
<organism evidence="3 4">
    <name type="scientific">Ephemerocybe angulata</name>
    <dbReference type="NCBI Taxonomy" id="980116"/>
    <lineage>
        <taxon>Eukaryota</taxon>
        <taxon>Fungi</taxon>
        <taxon>Dikarya</taxon>
        <taxon>Basidiomycota</taxon>
        <taxon>Agaricomycotina</taxon>
        <taxon>Agaricomycetes</taxon>
        <taxon>Agaricomycetidae</taxon>
        <taxon>Agaricales</taxon>
        <taxon>Agaricineae</taxon>
        <taxon>Psathyrellaceae</taxon>
        <taxon>Ephemerocybe</taxon>
    </lineage>
</organism>
<feature type="compositionally biased region" description="Polar residues" evidence="1">
    <location>
        <begin position="122"/>
        <end position="135"/>
    </location>
</feature>
<dbReference type="OrthoDB" id="3065666at2759"/>
<proteinExistence type="predicted"/>
<keyword evidence="4" id="KW-1185">Reference proteome</keyword>
<dbReference type="CDD" id="cd09917">
    <property type="entry name" value="F-box_SF"/>
    <property type="match status" value="1"/>
</dbReference>
<evidence type="ECO:0000313" key="3">
    <source>
        <dbReference type="EMBL" id="KAF5334197.1"/>
    </source>
</evidence>
<reference evidence="3 4" key="1">
    <citation type="journal article" date="2020" name="ISME J.">
        <title>Uncovering the hidden diversity of litter-decomposition mechanisms in mushroom-forming fungi.</title>
        <authorList>
            <person name="Floudas D."/>
            <person name="Bentzer J."/>
            <person name="Ahren D."/>
            <person name="Johansson T."/>
            <person name="Persson P."/>
            <person name="Tunlid A."/>
        </authorList>
    </citation>
    <scope>NUCLEOTIDE SEQUENCE [LARGE SCALE GENOMIC DNA]</scope>
    <source>
        <strain evidence="3 4">CBS 175.51</strain>
    </source>
</reference>
<evidence type="ECO:0000259" key="2">
    <source>
        <dbReference type="Pfam" id="PF00646"/>
    </source>
</evidence>
<comment type="caution">
    <text evidence="3">The sequence shown here is derived from an EMBL/GenBank/DDBJ whole genome shotgun (WGS) entry which is preliminary data.</text>
</comment>
<gene>
    <name evidence="3" type="ORF">D9611_014505</name>
</gene>
<feature type="compositionally biased region" description="Acidic residues" evidence="1">
    <location>
        <begin position="84"/>
        <end position="95"/>
    </location>
</feature>
<feature type="domain" description="F-box" evidence="2">
    <location>
        <begin position="6"/>
        <end position="38"/>
    </location>
</feature>
<name>A0A8H5FF19_9AGAR</name>
<dbReference type="Proteomes" id="UP000541558">
    <property type="component" value="Unassembled WGS sequence"/>
</dbReference>
<dbReference type="Pfam" id="PF00646">
    <property type="entry name" value="F-box"/>
    <property type="match status" value="1"/>
</dbReference>
<dbReference type="InterPro" id="IPR036047">
    <property type="entry name" value="F-box-like_dom_sf"/>
</dbReference>
<dbReference type="InterPro" id="IPR001810">
    <property type="entry name" value="F-box_dom"/>
</dbReference>
<dbReference type="AlphaFoldDB" id="A0A8H5FF19"/>
<dbReference type="EMBL" id="JAACJK010000075">
    <property type="protein sequence ID" value="KAF5334197.1"/>
    <property type="molecule type" value="Genomic_DNA"/>
</dbReference>
<evidence type="ECO:0000313" key="4">
    <source>
        <dbReference type="Proteomes" id="UP000541558"/>
    </source>
</evidence>
<sequence length="135" mass="14247">MASPSLSGLPEELKRMVLSFCDAPALQSASRTSTAFHSEAERLLYGTISLHHCRPQSFACLKTLALNKAKANLVRTLAVTLPGEDNELPESEDESAASGEVADRTAESPAQDSEPLAGNELGSESENVSDDGSTL</sequence>
<evidence type="ECO:0000256" key="1">
    <source>
        <dbReference type="SAM" id="MobiDB-lite"/>
    </source>
</evidence>
<feature type="region of interest" description="Disordered" evidence="1">
    <location>
        <begin position="80"/>
        <end position="135"/>
    </location>
</feature>
<dbReference type="SUPFAM" id="SSF81383">
    <property type="entry name" value="F-box domain"/>
    <property type="match status" value="1"/>
</dbReference>